<protein>
    <recommendedName>
        <fullName evidence="9">Extracellular nuclease</fullName>
    </recommendedName>
</protein>
<dbReference type="SUPFAM" id="SSF51126">
    <property type="entry name" value="Pectin lyase-like"/>
    <property type="match status" value="2"/>
</dbReference>
<dbReference type="GO" id="GO:0009279">
    <property type="term" value="C:cell outer membrane"/>
    <property type="evidence" value="ECO:0007669"/>
    <property type="project" value="UniProtKB-SubCell"/>
</dbReference>
<dbReference type="InterPro" id="IPR011050">
    <property type="entry name" value="Pectin_lyase_fold/virulence"/>
</dbReference>
<evidence type="ECO:0000313" key="8">
    <source>
        <dbReference type="EMBL" id="VAW47390.1"/>
    </source>
</evidence>
<dbReference type="PROSITE" id="PS51257">
    <property type="entry name" value="PROKAR_LIPOPROTEIN"/>
    <property type="match status" value="1"/>
</dbReference>
<accession>A0A3B0W4L5</accession>
<evidence type="ECO:0008006" key="9">
    <source>
        <dbReference type="Google" id="ProtNLM"/>
    </source>
</evidence>
<evidence type="ECO:0000256" key="2">
    <source>
        <dbReference type="ARBA" id="ARBA00004442"/>
    </source>
</evidence>
<evidence type="ECO:0000256" key="3">
    <source>
        <dbReference type="ARBA" id="ARBA00004613"/>
    </source>
</evidence>
<dbReference type="AlphaFoldDB" id="A0A3B0W4L5"/>
<dbReference type="GO" id="GO:0005576">
    <property type="term" value="C:extracellular region"/>
    <property type="evidence" value="ECO:0007669"/>
    <property type="project" value="UniProtKB-SubCell"/>
</dbReference>
<proteinExistence type="predicted"/>
<keyword evidence="4" id="KW-0964">Secreted</keyword>
<evidence type="ECO:0000256" key="4">
    <source>
        <dbReference type="ARBA" id="ARBA00022525"/>
    </source>
</evidence>
<comment type="subcellular location">
    <subcellularLocation>
        <location evidence="1">Cell envelope</location>
    </subcellularLocation>
    <subcellularLocation>
        <location evidence="2">Cell outer membrane</location>
    </subcellularLocation>
    <subcellularLocation>
        <location evidence="3">Secreted</location>
    </subcellularLocation>
</comment>
<dbReference type="InterPro" id="IPR003368">
    <property type="entry name" value="POMP_repeat"/>
</dbReference>
<keyword evidence="5" id="KW-0732">Signal</keyword>
<evidence type="ECO:0000256" key="7">
    <source>
        <dbReference type="ARBA" id="ARBA00023237"/>
    </source>
</evidence>
<sequence length="560" mass="59208">MKKLIFILSIFLLNSSAKAGGVLLLVGQGGGACTYDTIQDAINDATPNSEIRVSNEITYFENLQINKSLTIKGGYDDCEQAQLDNRLDDNRTIIDADLITNSVVLISVSPVEFNMSGFTLINGSSLYPDIPLGGAVSIMTEDSTINFEQMNITNNSGVVGGGIYLGGTGNDLVLSNTVINNNFANIGGGVYCINGTVSLNNNSGIYQNQAFDFKAPGNGGGIYGDNCAISLRSGEGGTADLYSVGISNNSAESLGGGIYVSDGYIVPSGYMGIINIDHNTAIDGGGVYMTNGARITLGRMFFANNTASGNGGALFMDNSQYNMNSTNLGFDICLINEQLIECNLFINNRATGGGFNLGGAIYMQNNSGGQGVNHSLRAKFINNRADGAAAIAVYSGSTLNLQNSYFIGNGNNGDDETDDFNVIRVNGAGSEIDVSFSTFANNLNSYVFALINNGQARLNKSIVYEDAVSNEVVSPTDSALFNFGCSLFHEGLTPGPFPGINNSLITTNPGFVNPALDNYHLRFDSPAIDRCNLSGLSADVEIRMDFDADERPIDIPDVSN</sequence>
<evidence type="ECO:0000256" key="1">
    <source>
        <dbReference type="ARBA" id="ARBA00004196"/>
    </source>
</evidence>
<keyword evidence="7" id="KW-0998">Cell outer membrane</keyword>
<evidence type="ECO:0000256" key="6">
    <source>
        <dbReference type="ARBA" id="ARBA00023136"/>
    </source>
</evidence>
<name>A0A3B0W4L5_9ZZZZ</name>
<dbReference type="NCBIfam" id="TIGR01376">
    <property type="entry name" value="POMP_repeat"/>
    <property type="match status" value="1"/>
</dbReference>
<feature type="non-terminal residue" evidence="8">
    <location>
        <position position="560"/>
    </location>
</feature>
<reference evidence="8" key="1">
    <citation type="submission" date="2018-06" db="EMBL/GenBank/DDBJ databases">
        <authorList>
            <person name="Zhirakovskaya E."/>
        </authorList>
    </citation>
    <scope>NUCLEOTIDE SEQUENCE</scope>
</reference>
<dbReference type="EMBL" id="UOFC01000143">
    <property type="protein sequence ID" value="VAW47390.1"/>
    <property type="molecule type" value="Genomic_DNA"/>
</dbReference>
<keyword evidence="6" id="KW-0472">Membrane</keyword>
<gene>
    <name evidence="8" type="ORF">MNBD_GAMMA03-505</name>
</gene>
<evidence type="ECO:0000256" key="5">
    <source>
        <dbReference type="ARBA" id="ARBA00022729"/>
    </source>
</evidence>
<organism evidence="8">
    <name type="scientific">hydrothermal vent metagenome</name>
    <dbReference type="NCBI Taxonomy" id="652676"/>
    <lineage>
        <taxon>unclassified sequences</taxon>
        <taxon>metagenomes</taxon>
        <taxon>ecological metagenomes</taxon>
    </lineage>
</organism>